<name>A0A540LUB2_MALBA</name>
<reference evidence="1 2" key="1">
    <citation type="journal article" date="2019" name="G3 (Bethesda)">
        <title>Sequencing of a Wild Apple (Malus baccata) Genome Unravels the Differences Between Cultivated and Wild Apple Species Regarding Disease Resistance and Cold Tolerance.</title>
        <authorList>
            <person name="Chen X."/>
        </authorList>
    </citation>
    <scope>NUCLEOTIDE SEQUENCE [LARGE SCALE GENOMIC DNA]</scope>
    <source>
        <strain evidence="2">cv. Shandingzi</strain>
        <tissue evidence="1">Leaves</tissue>
    </source>
</reference>
<dbReference type="EMBL" id="VIEB01000461">
    <property type="protein sequence ID" value="TQD90090.1"/>
    <property type="molecule type" value="Genomic_DNA"/>
</dbReference>
<sequence>MVERDFIAWNAFIATCVQNGHAACLREALRNGFSPTTDRLQKLNAVAGVASAF</sequence>
<dbReference type="AlphaFoldDB" id="A0A540LUB2"/>
<gene>
    <name evidence="1" type="ORF">C1H46_024328</name>
</gene>
<organism evidence="1 2">
    <name type="scientific">Malus baccata</name>
    <name type="common">Siberian crab apple</name>
    <name type="synonym">Pyrus baccata</name>
    <dbReference type="NCBI Taxonomy" id="106549"/>
    <lineage>
        <taxon>Eukaryota</taxon>
        <taxon>Viridiplantae</taxon>
        <taxon>Streptophyta</taxon>
        <taxon>Embryophyta</taxon>
        <taxon>Tracheophyta</taxon>
        <taxon>Spermatophyta</taxon>
        <taxon>Magnoliopsida</taxon>
        <taxon>eudicotyledons</taxon>
        <taxon>Gunneridae</taxon>
        <taxon>Pentapetalae</taxon>
        <taxon>rosids</taxon>
        <taxon>fabids</taxon>
        <taxon>Rosales</taxon>
        <taxon>Rosaceae</taxon>
        <taxon>Amygdaloideae</taxon>
        <taxon>Maleae</taxon>
        <taxon>Malus</taxon>
    </lineage>
</organism>
<dbReference type="Proteomes" id="UP000315295">
    <property type="component" value="Unassembled WGS sequence"/>
</dbReference>
<proteinExistence type="predicted"/>
<evidence type="ECO:0000313" key="2">
    <source>
        <dbReference type="Proteomes" id="UP000315295"/>
    </source>
</evidence>
<comment type="caution">
    <text evidence="1">The sequence shown here is derived from an EMBL/GenBank/DDBJ whole genome shotgun (WGS) entry which is preliminary data.</text>
</comment>
<evidence type="ECO:0000313" key="1">
    <source>
        <dbReference type="EMBL" id="TQD90090.1"/>
    </source>
</evidence>
<protein>
    <submittedName>
        <fullName evidence="1">Uncharacterized protein</fullName>
    </submittedName>
</protein>
<accession>A0A540LUB2</accession>
<keyword evidence="2" id="KW-1185">Reference proteome</keyword>